<proteinExistence type="predicted"/>
<dbReference type="Gene3D" id="3.40.50.1390">
    <property type="entry name" value="Resolvase, N-terminal catalytic domain"/>
    <property type="match status" value="1"/>
</dbReference>
<organism evidence="7 8">
    <name type="scientific">Kluyvera genomosp. 3</name>
    <dbReference type="NCBI Taxonomy" id="2774055"/>
    <lineage>
        <taxon>Bacteria</taxon>
        <taxon>Pseudomonadati</taxon>
        <taxon>Pseudomonadota</taxon>
        <taxon>Gammaproteobacteria</taxon>
        <taxon>Enterobacterales</taxon>
        <taxon>Enterobacteriaceae</taxon>
        <taxon>Kluyvera</taxon>
    </lineage>
</organism>
<name>A0A248KK04_9ENTR</name>
<dbReference type="PROSITE" id="PS00397">
    <property type="entry name" value="RECOMBINASES_1"/>
    <property type="match status" value="1"/>
</dbReference>
<evidence type="ECO:0000256" key="1">
    <source>
        <dbReference type="ARBA" id="ARBA00022908"/>
    </source>
</evidence>
<dbReference type="InterPro" id="IPR036162">
    <property type="entry name" value="Resolvase-like_N_sf"/>
</dbReference>
<dbReference type="PROSITE" id="PS51736">
    <property type="entry name" value="RECOMBINASES_3"/>
    <property type="match status" value="1"/>
</dbReference>
<dbReference type="AlphaFoldDB" id="A0A248KK04"/>
<feature type="domain" description="Resolvase/invertase-type recombinase catalytic" evidence="6">
    <location>
        <begin position="1"/>
        <end position="59"/>
    </location>
</feature>
<dbReference type="EMBL" id="CP022114">
    <property type="protein sequence ID" value="ASG63924.1"/>
    <property type="molecule type" value="Genomic_DNA"/>
</dbReference>
<dbReference type="GO" id="GO:0003677">
    <property type="term" value="F:DNA binding"/>
    <property type="evidence" value="ECO:0007669"/>
    <property type="project" value="UniProtKB-KW"/>
</dbReference>
<dbReference type="Proteomes" id="UP000197098">
    <property type="component" value="Chromosome"/>
</dbReference>
<dbReference type="GO" id="GO:0015074">
    <property type="term" value="P:DNA integration"/>
    <property type="evidence" value="ECO:0007669"/>
    <property type="project" value="UniProtKB-KW"/>
</dbReference>
<evidence type="ECO:0000256" key="4">
    <source>
        <dbReference type="PIRSR" id="PIRSR606118-50"/>
    </source>
</evidence>
<evidence type="ECO:0000256" key="5">
    <source>
        <dbReference type="PROSITE-ProRule" id="PRU10137"/>
    </source>
</evidence>
<reference evidence="7 8" key="1">
    <citation type="submission" date="2017-06" db="EMBL/GenBank/DDBJ databases">
        <title>Origin of plasmid-mediated fosfomycin resistance gene fosA3.</title>
        <authorList>
            <person name="Ito R."/>
            <person name="Pacey M.P."/>
            <person name="Doi Y."/>
        </authorList>
    </citation>
    <scope>NUCLEOTIDE SEQUENCE [LARGE SCALE GENOMIC DNA]</scope>
    <source>
        <strain evidence="7 8">YDC799</strain>
    </source>
</reference>
<dbReference type="InterPro" id="IPR006118">
    <property type="entry name" value="Recombinase_CS"/>
</dbReference>
<keyword evidence="2" id="KW-0238">DNA-binding</keyword>
<gene>
    <name evidence="7" type="ORF">CEW81_18220</name>
</gene>
<accession>A0A248KK04</accession>
<evidence type="ECO:0000313" key="8">
    <source>
        <dbReference type="Proteomes" id="UP000197098"/>
    </source>
</evidence>
<dbReference type="InterPro" id="IPR006119">
    <property type="entry name" value="Resolv_N"/>
</dbReference>
<sequence>MKFGYARVSSKDQNLDRQMEVLEPLGLNKIFKEKISAKNNDRPQLNLLLELLGEGMRFS</sequence>
<feature type="active site" description="O-(5'-phospho-DNA)-serine intermediate" evidence="4 5">
    <location>
        <position position="9"/>
    </location>
</feature>
<evidence type="ECO:0000256" key="2">
    <source>
        <dbReference type="ARBA" id="ARBA00023125"/>
    </source>
</evidence>
<keyword evidence="3" id="KW-0233">DNA recombination</keyword>
<dbReference type="GO" id="GO:0000150">
    <property type="term" value="F:DNA strand exchange activity"/>
    <property type="evidence" value="ECO:0007669"/>
    <property type="project" value="InterPro"/>
</dbReference>
<dbReference type="Pfam" id="PF00239">
    <property type="entry name" value="Resolvase"/>
    <property type="match status" value="1"/>
</dbReference>
<keyword evidence="1" id="KW-0229">DNA integration</keyword>
<dbReference type="SUPFAM" id="SSF53041">
    <property type="entry name" value="Resolvase-like"/>
    <property type="match status" value="1"/>
</dbReference>
<protein>
    <recommendedName>
        <fullName evidence="6">Resolvase/invertase-type recombinase catalytic domain-containing protein</fullName>
    </recommendedName>
</protein>
<evidence type="ECO:0000256" key="3">
    <source>
        <dbReference type="ARBA" id="ARBA00023172"/>
    </source>
</evidence>
<evidence type="ECO:0000313" key="7">
    <source>
        <dbReference type="EMBL" id="ASG63924.1"/>
    </source>
</evidence>
<evidence type="ECO:0000259" key="6">
    <source>
        <dbReference type="PROSITE" id="PS51736"/>
    </source>
</evidence>